<comment type="caution">
    <text evidence="1">The sequence shown here is derived from an EMBL/GenBank/DDBJ whole genome shotgun (WGS) entry which is preliminary data.</text>
</comment>
<dbReference type="EMBL" id="AKON01000007">
    <property type="protein sequence ID" value="EJB63038.1"/>
    <property type="molecule type" value="Genomic_DNA"/>
</dbReference>
<name>A0AB33XHB6_HELPX</name>
<sequence>MRFKKEYKRTLQAHDGLRQELEPLGFENTQGSVYLKDQ</sequence>
<dbReference type="AlphaFoldDB" id="A0AB33XHB6"/>
<evidence type="ECO:0000313" key="2">
    <source>
        <dbReference type="Proteomes" id="UP000005514"/>
    </source>
</evidence>
<organism evidence="1 2">
    <name type="scientific">Helicobacter pylori Hp H-42</name>
    <dbReference type="NCBI Taxonomy" id="992047"/>
    <lineage>
        <taxon>Bacteria</taxon>
        <taxon>Pseudomonadati</taxon>
        <taxon>Campylobacterota</taxon>
        <taxon>Epsilonproteobacteria</taxon>
        <taxon>Campylobacterales</taxon>
        <taxon>Helicobacteraceae</taxon>
        <taxon>Helicobacter</taxon>
    </lineage>
</organism>
<proteinExistence type="predicted"/>
<dbReference type="Gene3D" id="3.30.70.240">
    <property type="match status" value="1"/>
</dbReference>
<accession>A0AB33XHB6</accession>
<dbReference type="Proteomes" id="UP000005514">
    <property type="component" value="Unassembled WGS sequence"/>
</dbReference>
<evidence type="ECO:0000313" key="1">
    <source>
        <dbReference type="EMBL" id="EJB63038.1"/>
    </source>
</evidence>
<gene>
    <name evidence="1" type="ORF">HPHPH42_1037</name>
</gene>
<reference evidence="1 2" key="1">
    <citation type="submission" date="2012-04" db="EMBL/GenBank/DDBJ databases">
        <title>Genome sequence of Helicobacter pylori Hp H-42.</title>
        <authorList>
            <person name="Blanchard T.G."/>
            <person name="Czinn S.J."/>
            <person name="McCracken C."/>
            <person name="Abolude K."/>
            <person name="Maroo A."/>
            <person name="Santana-Cruz I."/>
            <person name="Tallon L.J."/>
            <person name="Ficke F.W.F."/>
        </authorList>
    </citation>
    <scope>NUCLEOTIDE SEQUENCE [LARGE SCALE GENOMIC DNA]</scope>
    <source>
        <strain evidence="1 2">Hp H-42</strain>
    </source>
</reference>
<protein>
    <submittedName>
        <fullName evidence="1">Uncharacterized protein</fullName>
    </submittedName>
</protein>